<name>A0ABS5U4V5_9BACT</name>
<dbReference type="InterPro" id="IPR057727">
    <property type="entry name" value="WCX_dom"/>
</dbReference>
<dbReference type="InterPro" id="IPR051534">
    <property type="entry name" value="CBASS_pafABC_assoc_protein"/>
</dbReference>
<gene>
    <name evidence="3" type="ORF">KJB30_02650</name>
</gene>
<reference evidence="3 4" key="1">
    <citation type="submission" date="2021-05" db="EMBL/GenBank/DDBJ databases">
        <title>The draft genome of Geobacter chapellei DSM 13688.</title>
        <authorList>
            <person name="Xu Z."/>
            <person name="Masuda Y."/>
            <person name="Itoh H."/>
            <person name="Senoo K."/>
        </authorList>
    </citation>
    <scope>NUCLEOTIDE SEQUENCE [LARGE SCALE GENOMIC DNA]</scope>
    <source>
        <strain evidence="3 4">DSM 13688</strain>
    </source>
</reference>
<dbReference type="Pfam" id="PF13280">
    <property type="entry name" value="WYL"/>
    <property type="match status" value="1"/>
</dbReference>
<dbReference type="RefSeq" id="WP_214296388.1">
    <property type="nucleotide sequence ID" value="NZ_JAHDYS010000002.1"/>
</dbReference>
<proteinExistence type="predicted"/>
<dbReference type="Pfam" id="PF25583">
    <property type="entry name" value="WCX"/>
    <property type="match status" value="1"/>
</dbReference>
<organism evidence="3 4">
    <name type="scientific">Pelotalea chapellei</name>
    <dbReference type="NCBI Taxonomy" id="44671"/>
    <lineage>
        <taxon>Bacteria</taxon>
        <taxon>Pseudomonadati</taxon>
        <taxon>Thermodesulfobacteriota</taxon>
        <taxon>Desulfuromonadia</taxon>
        <taxon>Geobacterales</taxon>
        <taxon>Geobacteraceae</taxon>
        <taxon>Pelotalea</taxon>
    </lineage>
</organism>
<evidence type="ECO:0000259" key="2">
    <source>
        <dbReference type="Pfam" id="PF25583"/>
    </source>
</evidence>
<evidence type="ECO:0000313" key="3">
    <source>
        <dbReference type="EMBL" id="MBT1070674.1"/>
    </source>
</evidence>
<dbReference type="PROSITE" id="PS52050">
    <property type="entry name" value="WYL"/>
    <property type="match status" value="1"/>
</dbReference>
<sequence>MSAIYRQWLILKMFPQRGKLSTTVIHERLKNEFGIDTSLRTIQRDLVSLELNEFPLDCDNENPAGWSWRKDAPAFGISNMDPVAALTFKLAEKYLERMFPRGAIGALEPYFRAANERIKMISESSFSRWPDKIRTVTRSMPMISPHIAEDLLEKVYTAVLEEQRFTTSYRTAEGSIKEYDVNPLGMAFVEGVTYLIATLNKHKDPILLLLHRFLEVKPTNIPITIPEGFNLDEYIKELSFPVGDNIKLKAFFFKKDDVERLRESPIATDQRLTEKKDGWLLQANVSDSYQLRWWLRGYGERVEVIAPKSLRAEFIHMTQGLSNLYCKSPCKRS</sequence>
<dbReference type="PANTHER" id="PTHR34580">
    <property type="match status" value="1"/>
</dbReference>
<evidence type="ECO:0000313" key="4">
    <source>
        <dbReference type="Proteomes" id="UP000784128"/>
    </source>
</evidence>
<feature type="domain" description="WYL" evidence="1">
    <location>
        <begin position="151"/>
        <end position="217"/>
    </location>
</feature>
<dbReference type="Proteomes" id="UP000784128">
    <property type="component" value="Unassembled WGS sequence"/>
</dbReference>
<dbReference type="PANTHER" id="PTHR34580:SF1">
    <property type="entry name" value="PROTEIN PAFC"/>
    <property type="match status" value="1"/>
</dbReference>
<dbReference type="EMBL" id="JAHDYS010000002">
    <property type="protein sequence ID" value="MBT1070674.1"/>
    <property type="molecule type" value="Genomic_DNA"/>
</dbReference>
<protein>
    <submittedName>
        <fullName evidence="3">WYL domain-containing protein</fullName>
    </submittedName>
</protein>
<accession>A0ABS5U4V5</accession>
<feature type="domain" description="WCX" evidence="2">
    <location>
        <begin position="253"/>
        <end position="319"/>
    </location>
</feature>
<dbReference type="InterPro" id="IPR026881">
    <property type="entry name" value="WYL_dom"/>
</dbReference>
<evidence type="ECO:0000259" key="1">
    <source>
        <dbReference type="Pfam" id="PF13280"/>
    </source>
</evidence>
<keyword evidence="4" id="KW-1185">Reference proteome</keyword>
<comment type="caution">
    <text evidence="3">The sequence shown here is derived from an EMBL/GenBank/DDBJ whole genome shotgun (WGS) entry which is preliminary data.</text>
</comment>